<dbReference type="GO" id="GO:0030515">
    <property type="term" value="F:snoRNA binding"/>
    <property type="evidence" value="ECO:0007669"/>
    <property type="project" value="InterPro"/>
</dbReference>
<dbReference type="PANTHER" id="PTHR10894">
    <property type="entry name" value="NUCLEOLAR PROTEIN 5 NUCLEOLAR PROTEIN NOP5 NOP58"/>
    <property type="match status" value="1"/>
</dbReference>
<dbReference type="InterPro" id="IPR036070">
    <property type="entry name" value="Nop_dom_sf"/>
</dbReference>
<dbReference type="SMART" id="SM00931">
    <property type="entry name" value="NOSIC"/>
    <property type="match status" value="1"/>
</dbReference>
<dbReference type="GO" id="GO:0031428">
    <property type="term" value="C:box C/D methylation guide snoRNP complex"/>
    <property type="evidence" value="ECO:0007669"/>
    <property type="project" value="InterPro"/>
</dbReference>
<accession>A0A2R6A6Q7</accession>
<dbReference type="SUPFAM" id="SSF89124">
    <property type="entry name" value="Nop domain"/>
    <property type="match status" value="1"/>
</dbReference>
<organism evidence="3 4">
    <name type="scientific">Candidatus Marsarchaeota G1 archaeon OSP_D</name>
    <dbReference type="NCBI Taxonomy" id="1978155"/>
    <lineage>
        <taxon>Archaea</taxon>
        <taxon>Candidatus Marsarchaeota</taxon>
        <taxon>Candidatus Marsarchaeota group 1</taxon>
    </lineage>
</organism>
<gene>
    <name evidence="3" type="ORF">B9Q01_09085</name>
</gene>
<comment type="similarity">
    <text evidence="1">Belongs to the NOP5/NOP56 family.</text>
</comment>
<dbReference type="InterPro" id="IPR012976">
    <property type="entry name" value="NOSIC"/>
</dbReference>
<evidence type="ECO:0000259" key="2">
    <source>
        <dbReference type="PROSITE" id="PS51358"/>
    </source>
</evidence>
<reference evidence="3 4" key="1">
    <citation type="submission" date="2017-04" db="EMBL/GenBank/DDBJ databases">
        <title>Novel microbial lineages endemic to geothermal iron-oxide mats fill important gaps in the evolutionary history of Archaea.</title>
        <authorList>
            <person name="Jay Z.J."/>
            <person name="Beam J.P."/>
            <person name="Dlakic M."/>
            <person name="Rusch D.B."/>
            <person name="Kozubal M.A."/>
            <person name="Inskeep W.P."/>
        </authorList>
    </citation>
    <scope>NUCLEOTIDE SEQUENCE [LARGE SCALE GENOMIC DNA]</scope>
    <source>
        <strain evidence="3">OSP_D</strain>
    </source>
</reference>
<dbReference type="PROSITE" id="PS51358">
    <property type="entry name" value="NOP"/>
    <property type="match status" value="1"/>
</dbReference>
<dbReference type="FunFam" id="1.10.246.90:FF:000007">
    <property type="entry name" value="Pre mRNA splicing protein"/>
    <property type="match status" value="1"/>
</dbReference>
<dbReference type="AlphaFoldDB" id="A0A2R6A6Q7"/>
<dbReference type="InterPro" id="IPR045056">
    <property type="entry name" value="Nop56/Nop58"/>
</dbReference>
<evidence type="ECO:0000313" key="4">
    <source>
        <dbReference type="Proteomes" id="UP000240880"/>
    </source>
</evidence>
<dbReference type="Gene3D" id="1.10.287.4070">
    <property type="match status" value="1"/>
</dbReference>
<dbReference type="InterPro" id="IPR002687">
    <property type="entry name" value="Nop_dom"/>
</dbReference>
<proteinExistence type="inferred from homology"/>
<dbReference type="Pfam" id="PF01798">
    <property type="entry name" value="Nop"/>
    <property type="match status" value="1"/>
</dbReference>
<comment type="caution">
    <text evidence="3">The sequence shown here is derived from an EMBL/GenBank/DDBJ whole genome shotgun (WGS) entry which is preliminary data.</text>
</comment>
<feature type="domain" description="Nop" evidence="2">
    <location>
        <begin position="238"/>
        <end position="353"/>
    </location>
</feature>
<evidence type="ECO:0000256" key="1">
    <source>
        <dbReference type="ARBA" id="ARBA00009211"/>
    </source>
</evidence>
<name>A0A2R6A6Q7_9ARCH</name>
<dbReference type="InterPro" id="IPR042239">
    <property type="entry name" value="Nop_C"/>
</dbReference>
<dbReference type="Proteomes" id="UP000240880">
    <property type="component" value="Unassembled WGS sequence"/>
</dbReference>
<sequence length="370" mass="41094">MKAYLASTIYGCFLVDSTGKVVKALRCSPNDQSAISKLLEGVEKLGIEKVETIEPELARFAQLVQPNPSIASIYSHESFAQSLGLSKDEVYELVRSSALEATKKGITEASAQLDKVVAQAVKAVDEFDKTLNIFASRIREWYGLHFPELGEMIEDHSSYLRLVSKVGLRTNFTLERLLSLGYKEENAKRILEKAKNSIGAPMSEENFEPIRIMSEAVYQLYSLRNSLTSYIDRLMADVAPNLRGFAGPLLGARLIALAGSLEKLAKFPSSTVQVLGAEKALFRAIRKGAKPPKHGVIFQDPVIHTAPKWQRGKIARAYAGKLSIAARLDFYGGEDLSDKLRAEFEARIREIKQKFAKPPQSVSKRKMRKA</sequence>
<evidence type="ECO:0000313" key="3">
    <source>
        <dbReference type="EMBL" id="PSN82071.1"/>
    </source>
</evidence>
<dbReference type="EMBL" id="NEXC01000103">
    <property type="protein sequence ID" value="PSN82071.1"/>
    <property type="molecule type" value="Genomic_DNA"/>
</dbReference>
<dbReference type="Gene3D" id="1.10.246.90">
    <property type="entry name" value="Nop domain"/>
    <property type="match status" value="1"/>
</dbReference>
<protein>
    <recommendedName>
        <fullName evidence="2">Nop domain-containing protein</fullName>
    </recommendedName>
</protein>
<dbReference type="PANTHER" id="PTHR10894:SF0">
    <property type="entry name" value="NUCLEOLAR PROTEIN 56"/>
    <property type="match status" value="1"/>
</dbReference>